<protein>
    <submittedName>
        <fullName evidence="1">Inherit from bactNOG: Metal Dependent Phosphohydrolase</fullName>
    </submittedName>
</protein>
<accession>A0A9N8E0Q6</accession>
<keyword evidence="2" id="KW-1185">Reference proteome</keyword>
<organism evidence="1 2">
    <name type="scientific">Seminavis robusta</name>
    <dbReference type="NCBI Taxonomy" id="568900"/>
    <lineage>
        <taxon>Eukaryota</taxon>
        <taxon>Sar</taxon>
        <taxon>Stramenopiles</taxon>
        <taxon>Ochrophyta</taxon>
        <taxon>Bacillariophyta</taxon>
        <taxon>Bacillariophyceae</taxon>
        <taxon>Bacillariophycidae</taxon>
        <taxon>Naviculales</taxon>
        <taxon>Naviculaceae</taxon>
        <taxon>Seminavis</taxon>
    </lineage>
</organism>
<dbReference type="OrthoDB" id="185375at2759"/>
<dbReference type="Proteomes" id="UP001153069">
    <property type="component" value="Unassembled WGS sequence"/>
</dbReference>
<dbReference type="EMBL" id="CAICTM010000532">
    <property type="protein sequence ID" value="CAB9512373.1"/>
    <property type="molecule type" value="Genomic_DNA"/>
</dbReference>
<gene>
    <name evidence="1" type="ORF">SEMRO_533_G161580.1</name>
</gene>
<reference evidence="1" key="1">
    <citation type="submission" date="2020-06" db="EMBL/GenBank/DDBJ databases">
        <authorList>
            <consortium name="Plant Systems Biology data submission"/>
        </authorList>
    </citation>
    <scope>NUCLEOTIDE SEQUENCE</scope>
    <source>
        <strain evidence="1">D6</strain>
    </source>
</reference>
<comment type="caution">
    <text evidence="1">The sequence shown here is derived from an EMBL/GenBank/DDBJ whole genome shotgun (WGS) entry which is preliminary data.</text>
</comment>
<sequence length="268" mass="30189">MVVGTSILAILVAMTAIAVGMFVSSNRLVFGLPIASDTGNDYSEFIKTKDDVLNFYLEKHHRQIGDDFVPYKNHCLRVLAFTKYHLAQKNVHLPPHIYNIVAMALAYHDIALWTDGELNYLEPSVLRMNERVSREMKISKQAEGDEGTGYVPQVVHWASFQNDAEVAKAIIMYHHKFTDYDYQTDETGNQSAAKLVDNMNEIVNAVRKADWADATMGIVRFGLPQELLAKAYETIPEAGFHNVLVGMGPRLSPDNVMGQLEVMKIIKW</sequence>
<evidence type="ECO:0000313" key="2">
    <source>
        <dbReference type="Proteomes" id="UP001153069"/>
    </source>
</evidence>
<evidence type="ECO:0000313" key="1">
    <source>
        <dbReference type="EMBL" id="CAB9512373.1"/>
    </source>
</evidence>
<name>A0A9N8E0Q6_9STRA</name>
<dbReference type="AlphaFoldDB" id="A0A9N8E0Q6"/>
<proteinExistence type="predicted"/>